<dbReference type="Pfam" id="PF19085">
    <property type="entry name" value="Choline_bind_2"/>
    <property type="match status" value="1"/>
</dbReference>
<reference evidence="5 6" key="1">
    <citation type="journal article" date="2019" name="Anaerobe">
        <title>Detection of Robinsoniella peoriensis in multiple bone samples of a trauma patient.</title>
        <authorList>
            <person name="Schrottner P."/>
            <person name="Hartwich K."/>
            <person name="Bunk B."/>
            <person name="Schober I."/>
            <person name="Helbig S."/>
            <person name="Rudolph W.W."/>
            <person name="Gunzer F."/>
        </authorList>
    </citation>
    <scope>NUCLEOTIDE SEQUENCE [LARGE SCALE GENOMIC DNA]</scope>
    <source>
        <strain evidence="5 6">DSM 106044</strain>
    </source>
</reference>
<feature type="signal peptide" evidence="3">
    <location>
        <begin position="1"/>
        <end position="26"/>
    </location>
</feature>
<feature type="domain" description="Type VI secretion system spike protein VgrG3-like C-terminal" evidence="4">
    <location>
        <begin position="310"/>
        <end position="458"/>
    </location>
</feature>
<name>A0A4U8QC84_9FIRM</name>
<sequence precursor="true">MKKKILTAVAVMFVAFIVTQPLNAKADWRQTAKGNYYYIGNDGKKVKGRWIGDYYLNSKGYMVKNKWVVSNGTKYFVGADGKWIPNFRKGWYQIGKKWYYYTSSGKMKTGFFTVKGKKYYCNSKGIMLTGLRKISGKRYYFDSSGAMKFGFRTVKGNRYYFRKTNKDGYAFTGLRKMGGKYYYFSATGIMQKGWQTVNNAQYYFQSDGKSATGWENISGNTYYFTNKGIMVKGLQNIDGALYYFGDNGIMYKNTTITVNGVTYQVDASGKCNQNVNDPSGGGSVSQEMLFFTKYESGPEAYGQTGGDNGNACGKYQFDYRYSLLPLVKYCYSKDPVTFKEFQPYAAYALTEKNKAKLKGNQKFFRAWQTIYARAPRLFASYQDEFAKQEYYDETERYLMNMGINIKFRPDVVKGSVFSYSIQHGAYSAALAVKAARINNGTSNRSFINKLYTYRISNFPLYRTRYNSEKAEALSYL</sequence>
<dbReference type="InterPro" id="IPR049073">
    <property type="entry name" value="T6SS_VgrG3-like_C"/>
</dbReference>
<feature type="chain" id="PRO_5020714459" evidence="3">
    <location>
        <begin position="27"/>
        <end position="476"/>
    </location>
</feature>
<dbReference type="Proteomes" id="UP000306509">
    <property type="component" value="Unassembled WGS sequence"/>
</dbReference>
<dbReference type="STRING" id="180332.GCA_000797495_04499"/>
<dbReference type="Pfam" id="PF19127">
    <property type="entry name" value="Choline_bind_3"/>
    <property type="match status" value="3"/>
</dbReference>
<protein>
    <submittedName>
        <fullName evidence="5">Toxin B</fullName>
    </submittedName>
</protein>
<dbReference type="Gene3D" id="2.10.270.10">
    <property type="entry name" value="Cholin Binding"/>
    <property type="match status" value="3"/>
</dbReference>
<dbReference type="Gene3D" id="2.10.270.20">
    <property type="match status" value="1"/>
</dbReference>
<gene>
    <name evidence="5" type="primary">toxB</name>
    <name evidence="5" type="ORF">DSM106044_00214</name>
</gene>
<dbReference type="Pfam" id="PF21277">
    <property type="entry name" value="T6SS_VgrG3-like_C"/>
    <property type="match status" value="1"/>
</dbReference>
<dbReference type="AlphaFoldDB" id="A0A4U8QC84"/>
<feature type="repeat" description="Cell wall-binding" evidence="2">
    <location>
        <begin position="128"/>
        <end position="147"/>
    </location>
</feature>
<evidence type="ECO:0000259" key="4">
    <source>
        <dbReference type="Pfam" id="PF21277"/>
    </source>
</evidence>
<evidence type="ECO:0000256" key="2">
    <source>
        <dbReference type="PROSITE-ProRule" id="PRU00591"/>
    </source>
</evidence>
<keyword evidence="1" id="KW-0677">Repeat</keyword>
<dbReference type="EMBL" id="QGQD01000006">
    <property type="protein sequence ID" value="TLD02715.1"/>
    <property type="molecule type" value="Genomic_DNA"/>
</dbReference>
<feature type="repeat" description="Cell wall-binding" evidence="2">
    <location>
        <begin position="191"/>
        <end position="210"/>
    </location>
</feature>
<proteinExistence type="predicted"/>
<dbReference type="RefSeq" id="WP_138001579.1">
    <property type="nucleotide sequence ID" value="NZ_QGQD01000006.1"/>
</dbReference>
<dbReference type="InterPro" id="IPR018337">
    <property type="entry name" value="Cell_wall/Cho-bd_repeat"/>
</dbReference>
<feature type="repeat" description="Cell wall-binding" evidence="2">
    <location>
        <begin position="231"/>
        <end position="250"/>
    </location>
</feature>
<feature type="repeat" description="Cell wall-binding" evidence="2">
    <location>
        <begin position="211"/>
        <end position="230"/>
    </location>
</feature>
<evidence type="ECO:0000313" key="6">
    <source>
        <dbReference type="Proteomes" id="UP000306509"/>
    </source>
</evidence>
<keyword evidence="3" id="KW-0732">Signal</keyword>
<evidence type="ECO:0000256" key="3">
    <source>
        <dbReference type="SAM" id="SignalP"/>
    </source>
</evidence>
<comment type="caution">
    <text evidence="5">The sequence shown here is derived from an EMBL/GenBank/DDBJ whole genome shotgun (WGS) entry which is preliminary data.</text>
</comment>
<feature type="repeat" description="Cell wall-binding" evidence="2">
    <location>
        <begin position="88"/>
        <end position="107"/>
    </location>
</feature>
<accession>A0A4U8QC84</accession>
<dbReference type="Pfam" id="PF01473">
    <property type="entry name" value="Choline_bind_1"/>
    <property type="match status" value="2"/>
</dbReference>
<organism evidence="5 6">
    <name type="scientific">Robinsoniella peoriensis</name>
    <dbReference type="NCBI Taxonomy" id="180332"/>
    <lineage>
        <taxon>Bacteria</taxon>
        <taxon>Bacillati</taxon>
        <taxon>Bacillota</taxon>
        <taxon>Clostridia</taxon>
        <taxon>Lachnospirales</taxon>
        <taxon>Lachnospiraceae</taxon>
        <taxon>Robinsoniella</taxon>
    </lineage>
</organism>
<dbReference type="PROSITE" id="PS51170">
    <property type="entry name" value="CW"/>
    <property type="match status" value="5"/>
</dbReference>
<evidence type="ECO:0000313" key="5">
    <source>
        <dbReference type="EMBL" id="TLD02715.1"/>
    </source>
</evidence>
<keyword evidence="6" id="KW-1185">Reference proteome</keyword>
<evidence type="ECO:0000256" key="1">
    <source>
        <dbReference type="ARBA" id="ARBA00022737"/>
    </source>
</evidence>
<dbReference type="SUPFAM" id="SSF69360">
    <property type="entry name" value="Cell wall binding repeat"/>
    <property type="match status" value="2"/>
</dbReference>